<dbReference type="SUPFAM" id="SSF52540">
    <property type="entry name" value="P-loop containing nucleoside triphosphate hydrolases"/>
    <property type="match status" value="1"/>
</dbReference>
<comment type="caution">
    <text evidence="2">The sequence shown here is derived from an EMBL/GenBank/DDBJ whole genome shotgun (WGS) entry which is preliminary data.</text>
</comment>
<dbReference type="InterPro" id="IPR051162">
    <property type="entry name" value="T4SS_component"/>
</dbReference>
<name>A0A6I4WAG3_9ACTN</name>
<protein>
    <submittedName>
        <fullName evidence="2">DUF87 domain-containing protein</fullName>
    </submittedName>
</protein>
<sequence>MNEAEREALARVASGLDWAATSEHAWKNPPFHVDALHRQAESLVLAGIAEARASQDASPLGVVLQGEGGVGKTHFLSWVRGRVGAVGGYFFLLDFSVEGDFWALAARAMVEDLGRPGATDDARSTQVAVLMRRLAALAGADEATSAALAGETPCTKDDLDALVDGLLVHDRRLVARCADTLRALALYASPAMRTLDVGRDHLTSTEEAEPGDRRAWGMSRRVKGPQEIVIDLSAILALTGPSVIAVDQVDSLLQHTAKAQRVDRPDDGAPDDVTTLERVAGGLMALRQTTRRTLCLIACLPSSWKLVRGQAVETVTDRFRAAPVLATLSDADVARDLVERRIGAALAGSGFTPPVPSWPVAPAAFATAPGHTPRALLKKIHAHVETCRRDGAVRLLESFADEQAAPREPTAPPPVRVPLADLPALDARFAELRAAADIGAAVNPETEDATVPALLAAALKAWTIEQGPAGEAFRVDPPPGRRPELHARLRQVLDEATDVQRHWAFRAIGAPHHLAAQKRLDDAFTAAGVTPDGTDRTLVILRTVPWSTGPKTQAKLQALADGGGLSVPLVGDDLRTFAALATMLAEDRADLHDWLRARRPAGGTELLTRVLGEAAAPPPEPERAENSVGRIRIGTRVRRGDPVELELATLTRHTAVFAGSGSGKTVLLRRLVEECALSGVSAIVLDPNNDLARLGDPWPSPPDGWTGDDAARAREYLATTDVVVWTPGRAGGRPLSFQPLPDLGAVRDSPDELRSALDIAVEALSPRANVTGKTRKAQLGQAVLREALAHFARSGGGSFTSFLDLLGELPVEASQIDKAAQIAGELEQALTAATVNDPLFAGGGVPVDPGTLLTPAPGKRARVSVISLVGLGDERRESFVSQLQVALFAWIKRNPARDRPLGALYVMDEAQILAGTSPRSAALESTLMLSSQARKYGLGLVFATQAPKGLHNKIAGSATTQFIGKLSSPVQIAAAKELARAKGGNADQVGILGQGHFYVASDGLSFVQARTPLCLTHHPSDPLTEDEIVERARR</sequence>
<keyword evidence="3" id="KW-1185">Reference proteome</keyword>
<dbReference type="PANTHER" id="PTHR30121:SF6">
    <property type="entry name" value="SLR6007 PROTEIN"/>
    <property type="match status" value="1"/>
</dbReference>
<evidence type="ECO:0000259" key="1">
    <source>
        <dbReference type="Pfam" id="PF01935"/>
    </source>
</evidence>
<dbReference type="PANTHER" id="PTHR30121">
    <property type="entry name" value="UNCHARACTERIZED PROTEIN YJGR-RELATED"/>
    <property type="match status" value="1"/>
</dbReference>
<gene>
    <name evidence="2" type="ORF">GQ466_17080</name>
</gene>
<dbReference type="OrthoDB" id="3881471at2"/>
<dbReference type="CDD" id="cd01127">
    <property type="entry name" value="TrwB_TraG_TraD_VirD4"/>
    <property type="match status" value="1"/>
</dbReference>
<dbReference type="InterPro" id="IPR027417">
    <property type="entry name" value="P-loop_NTPase"/>
</dbReference>
<dbReference type="Proteomes" id="UP000431901">
    <property type="component" value="Unassembled WGS sequence"/>
</dbReference>
<reference evidence="2 3" key="1">
    <citation type="submission" date="2019-12" db="EMBL/GenBank/DDBJ databases">
        <title>Nocardia macrotermitis sp. nov. and Nocardia aurantia sp. nov., isolated from the gut of the fungus growing-termite Macrotermes natalensis.</title>
        <authorList>
            <person name="Christine B."/>
            <person name="Rene B."/>
        </authorList>
    </citation>
    <scope>NUCLEOTIDE SEQUENCE [LARGE SCALE GENOMIC DNA]</scope>
    <source>
        <strain evidence="2 3">DSM 102126</strain>
    </source>
</reference>
<dbReference type="RefSeq" id="WP_161103966.1">
    <property type="nucleotide sequence ID" value="NZ_JBHLYI010000026.1"/>
</dbReference>
<accession>A0A6I4WAG3</accession>
<dbReference type="AlphaFoldDB" id="A0A6I4WAG3"/>
<evidence type="ECO:0000313" key="3">
    <source>
        <dbReference type="Proteomes" id="UP000431901"/>
    </source>
</evidence>
<proteinExistence type="predicted"/>
<evidence type="ECO:0000313" key="2">
    <source>
        <dbReference type="EMBL" id="MXQ65740.1"/>
    </source>
</evidence>
<organism evidence="2 3">
    <name type="scientific">Actinomadura rayongensis</name>
    <dbReference type="NCBI Taxonomy" id="1429076"/>
    <lineage>
        <taxon>Bacteria</taxon>
        <taxon>Bacillati</taxon>
        <taxon>Actinomycetota</taxon>
        <taxon>Actinomycetes</taxon>
        <taxon>Streptosporangiales</taxon>
        <taxon>Thermomonosporaceae</taxon>
        <taxon>Actinomadura</taxon>
    </lineage>
</organism>
<dbReference type="InterPro" id="IPR002789">
    <property type="entry name" value="HerA_central"/>
</dbReference>
<feature type="domain" description="Helicase HerA central" evidence="1">
    <location>
        <begin position="631"/>
        <end position="765"/>
    </location>
</feature>
<dbReference type="Pfam" id="PF01935">
    <property type="entry name" value="DUF87"/>
    <property type="match status" value="1"/>
</dbReference>
<dbReference type="EMBL" id="WUTW01000003">
    <property type="protein sequence ID" value="MXQ65740.1"/>
    <property type="molecule type" value="Genomic_DNA"/>
</dbReference>
<dbReference type="Gene3D" id="3.40.50.300">
    <property type="entry name" value="P-loop containing nucleotide triphosphate hydrolases"/>
    <property type="match status" value="2"/>
</dbReference>